<dbReference type="EMBL" id="OIVN01000928">
    <property type="protein sequence ID" value="SPC87544.1"/>
    <property type="molecule type" value="Genomic_DNA"/>
</dbReference>
<name>A0A2N9FLD2_FAGSY</name>
<reference evidence="1" key="1">
    <citation type="submission" date="2018-02" db="EMBL/GenBank/DDBJ databases">
        <authorList>
            <person name="Cohen D.B."/>
            <person name="Kent A.D."/>
        </authorList>
    </citation>
    <scope>NUCLEOTIDE SEQUENCE</scope>
</reference>
<proteinExistence type="predicted"/>
<protein>
    <submittedName>
        <fullName evidence="1">Uncharacterized protein</fullName>
    </submittedName>
</protein>
<gene>
    <name evidence="1" type="ORF">FSB_LOCUS15426</name>
</gene>
<organism evidence="1">
    <name type="scientific">Fagus sylvatica</name>
    <name type="common">Beechnut</name>
    <dbReference type="NCBI Taxonomy" id="28930"/>
    <lineage>
        <taxon>Eukaryota</taxon>
        <taxon>Viridiplantae</taxon>
        <taxon>Streptophyta</taxon>
        <taxon>Embryophyta</taxon>
        <taxon>Tracheophyta</taxon>
        <taxon>Spermatophyta</taxon>
        <taxon>Magnoliopsida</taxon>
        <taxon>eudicotyledons</taxon>
        <taxon>Gunneridae</taxon>
        <taxon>Pentapetalae</taxon>
        <taxon>rosids</taxon>
        <taxon>fabids</taxon>
        <taxon>Fagales</taxon>
        <taxon>Fagaceae</taxon>
        <taxon>Fagus</taxon>
    </lineage>
</organism>
<accession>A0A2N9FLD2</accession>
<evidence type="ECO:0000313" key="1">
    <source>
        <dbReference type="EMBL" id="SPC87544.1"/>
    </source>
</evidence>
<dbReference type="AlphaFoldDB" id="A0A2N9FLD2"/>
<sequence>MSDFDVLGTVGKLALPTFARFRIYGNPSLDSVRYGSANRGRGVFLVRLRDSFPIRIPARPGKILAIREFHVVHECVFFPTCPGSRINLLRVRKTLRASVATSVGKFRKFSAKPYFVGLFSRAWPCTEASLGSQDMILRTEAVGMFLMPRVLTITPSFLVRFRPVKCRNRSSHHVLQNGQGSGQFDSVFRSGQWSGQTLVKLGQPWSNLVKLGQNSPNPWEMYPGPRFEDFLGIVGPSRVRNGLVKPWSNLVNSGQTWSTLVKLGQTLGNVSPDPLLRVFGVMSPRRIRPTWFGLSRFACRHPRKSRGRSGTLLAPPWHAAHDGGARGMLLATWLSYPPRGPSIESSSIFAHAKIPTKWGKPPVNRELHVVAGVSIFLTHPGLWINSQRAGKTLRAKAIVREEKRVRFSARFSYFSSVFARTVDLAPNVGFRRSWYRWKACATRFLKVSDLQTTELGLERYGPVDIGGKLITTLTSLERVFFFFLDPDPHLESVCDLFISFKF</sequence>